<evidence type="ECO:0000313" key="2">
    <source>
        <dbReference type="Proteomes" id="UP000827092"/>
    </source>
</evidence>
<dbReference type="Proteomes" id="UP000827092">
    <property type="component" value="Unassembled WGS sequence"/>
</dbReference>
<name>A0AAV6VAJ0_9ARAC</name>
<evidence type="ECO:0000313" key="1">
    <source>
        <dbReference type="EMBL" id="KAG8193103.1"/>
    </source>
</evidence>
<protein>
    <submittedName>
        <fullName evidence="1">Uncharacterized protein</fullName>
    </submittedName>
</protein>
<dbReference type="EMBL" id="JAFNEN010000130">
    <property type="protein sequence ID" value="KAG8193103.1"/>
    <property type="molecule type" value="Genomic_DNA"/>
</dbReference>
<keyword evidence="2" id="KW-1185">Reference proteome</keyword>
<proteinExistence type="predicted"/>
<gene>
    <name evidence="1" type="ORF">JTE90_013863</name>
</gene>
<dbReference type="AlphaFoldDB" id="A0AAV6VAJ0"/>
<reference evidence="1 2" key="1">
    <citation type="journal article" date="2022" name="Nat. Ecol. Evol.">
        <title>A masculinizing supergene underlies an exaggerated male reproductive morph in a spider.</title>
        <authorList>
            <person name="Hendrickx F."/>
            <person name="De Corte Z."/>
            <person name="Sonet G."/>
            <person name="Van Belleghem S.M."/>
            <person name="Kostlbacher S."/>
            <person name="Vangestel C."/>
        </authorList>
    </citation>
    <scope>NUCLEOTIDE SEQUENCE [LARGE SCALE GENOMIC DNA]</scope>
    <source>
        <strain evidence="1">W744_W776</strain>
    </source>
</reference>
<organism evidence="1 2">
    <name type="scientific">Oedothorax gibbosus</name>
    <dbReference type="NCBI Taxonomy" id="931172"/>
    <lineage>
        <taxon>Eukaryota</taxon>
        <taxon>Metazoa</taxon>
        <taxon>Ecdysozoa</taxon>
        <taxon>Arthropoda</taxon>
        <taxon>Chelicerata</taxon>
        <taxon>Arachnida</taxon>
        <taxon>Araneae</taxon>
        <taxon>Araneomorphae</taxon>
        <taxon>Entelegynae</taxon>
        <taxon>Araneoidea</taxon>
        <taxon>Linyphiidae</taxon>
        <taxon>Erigoninae</taxon>
        <taxon>Oedothorax</taxon>
    </lineage>
</organism>
<sequence length="66" mass="7403">MPEKSVTKHGRPCNSAIRPLSPQNPYFLVVVRKSRFYAMWRVEGQTLHTGGDVTGYESPEVTSLPV</sequence>
<comment type="caution">
    <text evidence="1">The sequence shown here is derived from an EMBL/GenBank/DDBJ whole genome shotgun (WGS) entry which is preliminary data.</text>
</comment>
<accession>A0AAV6VAJ0</accession>